<dbReference type="Gene3D" id="3.10.25.20">
    <property type="match status" value="1"/>
</dbReference>
<feature type="domain" description="Formyl transferase N-terminal" evidence="1">
    <location>
        <begin position="57"/>
        <end position="144"/>
    </location>
</feature>
<protein>
    <recommendedName>
        <fullName evidence="1">Formyl transferase N-terminal domain-containing protein</fullName>
    </recommendedName>
</protein>
<dbReference type="Gene3D" id="3.40.50.170">
    <property type="entry name" value="Formyl transferase, N-terminal domain"/>
    <property type="match status" value="1"/>
</dbReference>
<gene>
    <name evidence="2" type="ORF">BWK59_01225</name>
</gene>
<dbReference type="SUPFAM" id="SSF50486">
    <property type="entry name" value="FMT C-terminal domain-like"/>
    <property type="match status" value="1"/>
</dbReference>
<dbReference type="InterPro" id="IPR002376">
    <property type="entry name" value="Formyl_transf_N"/>
</dbReference>
<dbReference type="PANTHER" id="PTHR11138:SF5">
    <property type="entry name" value="METHIONYL-TRNA FORMYLTRANSFERASE, MITOCHONDRIAL"/>
    <property type="match status" value="1"/>
</dbReference>
<dbReference type="InterPro" id="IPR011034">
    <property type="entry name" value="Formyl_transferase-like_C_sf"/>
</dbReference>
<dbReference type="AlphaFoldDB" id="A0A2D0AIY3"/>
<dbReference type="GO" id="GO:0004479">
    <property type="term" value="F:methionyl-tRNA formyltransferase activity"/>
    <property type="evidence" value="ECO:0007669"/>
    <property type="project" value="TreeGrafter"/>
</dbReference>
<evidence type="ECO:0000259" key="1">
    <source>
        <dbReference type="Pfam" id="PF00551"/>
    </source>
</evidence>
<dbReference type="Pfam" id="PF00551">
    <property type="entry name" value="Formyl_trans_N"/>
    <property type="match status" value="1"/>
</dbReference>
<sequence>MDISKMISVDYILKKLNLKASNMLNVILCGYRNWSHKIFQKLLLNKSINVLDVIHTQNDFIDKIKSFHNKVDIILFVGWSWIIPDEITDNFLCLGIHPSDLPLYRGGSPIQHQIIEGVKKSKISLMTLTSKLDSGDIWGKEDLDLSGDTIIEIFENITAASIKLLEVFFSNYPNILPVKQNLTEGTYRKRRTEKQSAITLDQMKSMKLEQIYDFIRCLTDPYPNAYIEDEQGNKLFFQGVKYVSNDK</sequence>
<dbReference type="InterPro" id="IPR036477">
    <property type="entry name" value="Formyl_transf_N_sf"/>
</dbReference>
<reference evidence="2 3" key="1">
    <citation type="journal article" date="2017" name="Infect. Genet. Evol.">
        <title>Comparative genome analysis of fish pathogen Flavobacterium columnare reveals extensive sequence diversity within the species.</title>
        <authorList>
            <person name="Kayansamruaj P."/>
            <person name="Dong H.T."/>
            <person name="Hirono I."/>
            <person name="Kondo H."/>
            <person name="Senapin S."/>
            <person name="Rodkhum C."/>
        </authorList>
    </citation>
    <scope>NUCLEOTIDE SEQUENCE [LARGE SCALE GENOMIC DNA]</scope>
    <source>
        <strain evidence="2 3">1215</strain>
    </source>
</reference>
<evidence type="ECO:0000313" key="2">
    <source>
        <dbReference type="EMBL" id="OWP85194.1"/>
    </source>
</evidence>
<proteinExistence type="predicted"/>
<name>A0A2D0AIY3_9FLAO</name>
<accession>A0A2D0AIY3</accession>
<dbReference type="PANTHER" id="PTHR11138">
    <property type="entry name" value="METHIONYL-TRNA FORMYLTRANSFERASE"/>
    <property type="match status" value="1"/>
</dbReference>
<comment type="caution">
    <text evidence="2">The sequence shown here is derived from an EMBL/GenBank/DDBJ whole genome shotgun (WGS) entry which is preliminary data.</text>
</comment>
<evidence type="ECO:0000313" key="3">
    <source>
        <dbReference type="Proteomes" id="UP000197768"/>
    </source>
</evidence>
<dbReference type="Proteomes" id="UP000197768">
    <property type="component" value="Unassembled WGS sequence"/>
</dbReference>
<dbReference type="EMBL" id="MTCZ01000005">
    <property type="protein sequence ID" value="OWP85194.1"/>
    <property type="molecule type" value="Genomic_DNA"/>
</dbReference>
<dbReference type="SUPFAM" id="SSF53328">
    <property type="entry name" value="Formyltransferase"/>
    <property type="match status" value="1"/>
</dbReference>
<organism evidence="2 3">
    <name type="scientific">Flavobacterium davisii</name>
    <dbReference type="NCBI Taxonomy" id="2906077"/>
    <lineage>
        <taxon>Bacteria</taxon>
        <taxon>Pseudomonadati</taxon>
        <taxon>Bacteroidota</taxon>
        <taxon>Flavobacteriia</taxon>
        <taxon>Flavobacteriales</taxon>
        <taxon>Flavobacteriaceae</taxon>
        <taxon>Flavobacterium</taxon>
    </lineage>
</organism>